<evidence type="ECO:0000256" key="7">
    <source>
        <dbReference type="ARBA" id="ARBA00022723"/>
    </source>
</evidence>
<evidence type="ECO:0000259" key="14">
    <source>
        <dbReference type="Pfam" id="PF12623"/>
    </source>
</evidence>
<reference evidence="15 16" key="1">
    <citation type="submission" date="2022-01" db="EMBL/GenBank/DDBJ databases">
        <authorList>
            <person name="Huang Y."/>
        </authorList>
    </citation>
    <scope>NUCLEOTIDE SEQUENCE [LARGE SCALE GENOMIC DNA]</scope>
    <source>
        <strain evidence="15 16">HY366</strain>
    </source>
</reference>
<dbReference type="InterPro" id="IPR024740">
    <property type="entry name" value="Hen1_N"/>
</dbReference>
<dbReference type="Proteomes" id="UP001200110">
    <property type="component" value="Unassembled WGS sequence"/>
</dbReference>
<dbReference type="Gene3D" id="3.30.1610.20">
    <property type="entry name" value="Hen1, N-terminal domain"/>
    <property type="match status" value="1"/>
</dbReference>
<dbReference type="InterPro" id="IPR038546">
    <property type="entry name" value="Hen1_N_sf"/>
</dbReference>
<keyword evidence="9" id="KW-0694">RNA-binding</keyword>
<accession>A0ABS9ISP6</accession>
<dbReference type="PANTHER" id="PTHR21404:SF3">
    <property type="entry name" value="SMALL RNA 2'-O-METHYLTRANSFERASE"/>
    <property type="match status" value="1"/>
</dbReference>
<gene>
    <name evidence="15" type="ORF">L5G33_08665</name>
</gene>
<protein>
    <recommendedName>
        <fullName evidence="3">Small RNA 2'-O-methyltransferase</fullName>
        <ecNumber evidence="11">2.1.1.386</ecNumber>
    </recommendedName>
</protein>
<evidence type="ECO:0000313" key="16">
    <source>
        <dbReference type="Proteomes" id="UP001200110"/>
    </source>
</evidence>
<comment type="catalytic activity">
    <reaction evidence="12">
        <text>small RNA 3'-end nucleotide + S-adenosyl-L-methionine = small RNA 3'-end 2'-O-methylnucleotide + S-adenosyl-L-homocysteine + H(+)</text>
        <dbReference type="Rhea" id="RHEA:37887"/>
        <dbReference type="Rhea" id="RHEA-COMP:10415"/>
        <dbReference type="Rhea" id="RHEA-COMP:10416"/>
        <dbReference type="ChEBI" id="CHEBI:15378"/>
        <dbReference type="ChEBI" id="CHEBI:57856"/>
        <dbReference type="ChEBI" id="CHEBI:59789"/>
        <dbReference type="ChEBI" id="CHEBI:74896"/>
        <dbReference type="ChEBI" id="CHEBI:74898"/>
        <dbReference type="EC" id="2.1.1.386"/>
    </reaction>
</comment>
<dbReference type="InterPro" id="IPR026610">
    <property type="entry name" value="Hen1"/>
</dbReference>
<evidence type="ECO:0000256" key="8">
    <source>
        <dbReference type="ARBA" id="ARBA00022842"/>
    </source>
</evidence>
<comment type="similarity">
    <text evidence="2">Belongs to the methyltransferase superfamily. HEN1 family.</text>
</comment>
<keyword evidence="5" id="KW-0808">Transferase</keyword>
<name>A0ABS9ISP6_9ACTN</name>
<evidence type="ECO:0000256" key="11">
    <source>
        <dbReference type="ARBA" id="ARBA00035025"/>
    </source>
</evidence>
<keyword evidence="16" id="KW-1185">Reference proteome</keyword>
<proteinExistence type="inferred from homology"/>
<dbReference type="CDD" id="cd02440">
    <property type="entry name" value="AdoMet_MTases"/>
    <property type="match status" value="1"/>
</dbReference>
<organism evidence="15 16">
    <name type="scientific">Gordonia liuliyuniae</name>
    <dbReference type="NCBI Taxonomy" id="2911517"/>
    <lineage>
        <taxon>Bacteria</taxon>
        <taxon>Bacillati</taxon>
        <taxon>Actinomycetota</taxon>
        <taxon>Actinomycetes</taxon>
        <taxon>Mycobacteriales</taxon>
        <taxon>Gordoniaceae</taxon>
        <taxon>Gordonia</taxon>
    </lineage>
</organism>
<dbReference type="Pfam" id="PF12623">
    <property type="entry name" value="Hen1_L"/>
    <property type="match status" value="1"/>
</dbReference>
<evidence type="ECO:0000259" key="13">
    <source>
        <dbReference type="Pfam" id="PF08242"/>
    </source>
</evidence>
<dbReference type="EMBL" id="JAKKOR010000006">
    <property type="protein sequence ID" value="MCF8588535.1"/>
    <property type="molecule type" value="Genomic_DNA"/>
</dbReference>
<keyword evidence="4" id="KW-0489">Methyltransferase</keyword>
<evidence type="ECO:0000256" key="5">
    <source>
        <dbReference type="ARBA" id="ARBA00022679"/>
    </source>
</evidence>
<evidence type="ECO:0000256" key="3">
    <source>
        <dbReference type="ARBA" id="ARBA00021330"/>
    </source>
</evidence>
<evidence type="ECO:0000313" key="15">
    <source>
        <dbReference type="EMBL" id="MCF8588535.1"/>
    </source>
</evidence>
<evidence type="ECO:0000256" key="12">
    <source>
        <dbReference type="ARBA" id="ARBA00048418"/>
    </source>
</evidence>
<evidence type="ECO:0000256" key="1">
    <source>
        <dbReference type="ARBA" id="ARBA00001946"/>
    </source>
</evidence>
<dbReference type="InterPro" id="IPR013217">
    <property type="entry name" value="Methyltransf_12"/>
</dbReference>
<feature type="domain" description="Hen1 N-terminal" evidence="14">
    <location>
        <begin position="5"/>
        <end position="245"/>
    </location>
</feature>
<keyword evidence="7" id="KW-0479">Metal-binding</keyword>
<keyword evidence="8" id="KW-0460">Magnesium</keyword>
<dbReference type="InterPro" id="IPR024026">
    <property type="entry name" value="3'-RNA_MeTfrase_Hen1_bac"/>
</dbReference>
<evidence type="ECO:0000256" key="4">
    <source>
        <dbReference type="ARBA" id="ARBA00022603"/>
    </source>
</evidence>
<evidence type="ECO:0000256" key="2">
    <source>
        <dbReference type="ARBA" id="ARBA00009026"/>
    </source>
</evidence>
<evidence type="ECO:0000256" key="6">
    <source>
        <dbReference type="ARBA" id="ARBA00022691"/>
    </source>
</evidence>
<dbReference type="NCBIfam" id="TIGR04074">
    <property type="entry name" value="bacter_Hen1"/>
    <property type="match status" value="1"/>
</dbReference>
<keyword evidence="10" id="KW-0943">RNA-mediated gene silencing</keyword>
<dbReference type="SUPFAM" id="SSF53335">
    <property type="entry name" value="S-adenosyl-L-methionine-dependent methyltransferases"/>
    <property type="match status" value="1"/>
</dbReference>
<sequence length="462" mass="51544">MTDRVLLTVSTTHLPATDLGYLLHKHPDRVQEFAEPTGTATVFYPEATPQRCTAALMLEVDPIALARSRGKRSPDFALGQYVNDRPYAASSLLAVALGKIFSTARTGRCDSRQELADSAIDLEITIRAMGCRDGRTFIDRLFTPLGWQVDATPIPLDDAFPEWGDSRYFDVTLRGELRLADALNQLYVLLPVFDSAKHYWQTTAEVDKLISAGGDWLQTHPDRDTIVDRYLARTGGLDAVARARLAELDDVDATIRDDDAAPRNPTLNVRRHEAVLAEIENLRPTSVIDLGCGSGQFLSKVVRSTGIGRIAGCDVSTRELRRAADRLHVDELTEHQSARLELFQSALTYLDPRIEGFDVAVLMEVIEHLDTARLEALEHVVFAQARPDTVLVTTPNSEYNVLYPALVGMRHPDHRFEWTRTEFASWADRVADYHGYRTRFVGVGDTDETYGSPTQMAVFTRG</sequence>
<evidence type="ECO:0000256" key="10">
    <source>
        <dbReference type="ARBA" id="ARBA00023158"/>
    </source>
</evidence>
<dbReference type="EC" id="2.1.1.386" evidence="11"/>
<dbReference type="PANTHER" id="PTHR21404">
    <property type="entry name" value="HEN1"/>
    <property type="match status" value="1"/>
</dbReference>
<comment type="caution">
    <text evidence="15">The sequence shown here is derived from an EMBL/GenBank/DDBJ whole genome shotgun (WGS) entry which is preliminary data.</text>
</comment>
<comment type="cofactor">
    <cofactor evidence="1">
        <name>Mg(2+)</name>
        <dbReference type="ChEBI" id="CHEBI:18420"/>
    </cofactor>
</comment>
<keyword evidence="6" id="KW-0949">S-adenosyl-L-methionine</keyword>
<dbReference type="Pfam" id="PF08242">
    <property type="entry name" value="Methyltransf_12"/>
    <property type="match status" value="1"/>
</dbReference>
<dbReference type="Gene3D" id="3.40.50.150">
    <property type="entry name" value="Vaccinia Virus protein VP39"/>
    <property type="match status" value="1"/>
</dbReference>
<evidence type="ECO:0000256" key="9">
    <source>
        <dbReference type="ARBA" id="ARBA00022884"/>
    </source>
</evidence>
<feature type="domain" description="Methyltransferase type 12" evidence="13">
    <location>
        <begin position="288"/>
        <end position="381"/>
    </location>
</feature>
<dbReference type="RefSeq" id="WP_236997771.1">
    <property type="nucleotide sequence ID" value="NZ_JAKKOR010000006.1"/>
</dbReference>
<dbReference type="InterPro" id="IPR029063">
    <property type="entry name" value="SAM-dependent_MTases_sf"/>
</dbReference>